<dbReference type="AlphaFoldDB" id="A0A9X1X4X0"/>
<keyword evidence="1" id="KW-0472">Membrane</keyword>
<protein>
    <submittedName>
        <fullName evidence="2">Carboxypeptidase-like regulatory domain-containing protein</fullName>
    </submittedName>
</protein>
<accession>A0A9X1X4X0</accession>
<keyword evidence="2" id="KW-0378">Hydrolase</keyword>
<keyword evidence="1" id="KW-0812">Transmembrane</keyword>
<dbReference type="Proteomes" id="UP001139450">
    <property type="component" value="Unassembled WGS sequence"/>
</dbReference>
<keyword evidence="1" id="KW-1133">Transmembrane helix</keyword>
<proteinExistence type="predicted"/>
<reference evidence="2" key="1">
    <citation type="submission" date="2022-04" db="EMBL/GenBank/DDBJ databases">
        <title>Mucilaginibacter sp. RS28 isolated from freshwater.</title>
        <authorList>
            <person name="Ko S.-R."/>
        </authorList>
    </citation>
    <scope>NUCLEOTIDE SEQUENCE</scope>
    <source>
        <strain evidence="2">RS28</strain>
    </source>
</reference>
<keyword evidence="2" id="KW-0121">Carboxypeptidase</keyword>
<comment type="caution">
    <text evidence="2">The sequence shown here is derived from an EMBL/GenBank/DDBJ whole genome shotgun (WGS) entry which is preliminary data.</text>
</comment>
<feature type="transmembrane region" description="Helical" evidence="1">
    <location>
        <begin position="6"/>
        <end position="28"/>
    </location>
</feature>
<dbReference type="SUPFAM" id="SSF49464">
    <property type="entry name" value="Carboxypeptidase regulatory domain-like"/>
    <property type="match status" value="1"/>
</dbReference>
<dbReference type="GO" id="GO:0004180">
    <property type="term" value="F:carboxypeptidase activity"/>
    <property type="evidence" value="ECO:0007669"/>
    <property type="project" value="UniProtKB-KW"/>
</dbReference>
<keyword evidence="2" id="KW-0645">Protease</keyword>
<sequence>MVANPVWWSSFSAVSKNWIILILCFIGLHTIAQPKTIDGIVFDKDSKERIAKVNVVNTRTGESVYNNLQAEFHIGAQPGDRLIFSKLNYFSDTLTVKGTGSLPVYLKPKSIMLNQVNVRDTLQSPQKRLLETKKDYSIIYGSIGNRDVLSVSPGGGAGLSIDGLYNMISRKGRNAEHLKEIIERDYHENIIDYRYTKTLVASVTGLREPQLTDFMRKYRPGYYQVVTASDYEFILSIKANYKRYIRNPRALSIPPLFLNGK</sequence>
<dbReference type="EMBL" id="JALJEJ010000005">
    <property type="protein sequence ID" value="MCJ8210621.1"/>
    <property type="molecule type" value="Genomic_DNA"/>
</dbReference>
<dbReference type="RefSeq" id="WP_245130459.1">
    <property type="nucleotide sequence ID" value="NZ_JALJEJ010000005.1"/>
</dbReference>
<organism evidence="2 3">
    <name type="scientific">Mucilaginibacter straminoryzae</name>
    <dbReference type="NCBI Taxonomy" id="2932774"/>
    <lineage>
        <taxon>Bacteria</taxon>
        <taxon>Pseudomonadati</taxon>
        <taxon>Bacteroidota</taxon>
        <taxon>Sphingobacteriia</taxon>
        <taxon>Sphingobacteriales</taxon>
        <taxon>Sphingobacteriaceae</taxon>
        <taxon>Mucilaginibacter</taxon>
    </lineage>
</organism>
<name>A0A9X1X4X0_9SPHI</name>
<evidence type="ECO:0000256" key="1">
    <source>
        <dbReference type="SAM" id="Phobius"/>
    </source>
</evidence>
<dbReference type="InterPro" id="IPR008969">
    <property type="entry name" value="CarboxyPept-like_regulatory"/>
</dbReference>
<keyword evidence="3" id="KW-1185">Reference proteome</keyword>
<evidence type="ECO:0000313" key="2">
    <source>
        <dbReference type="EMBL" id="MCJ8210621.1"/>
    </source>
</evidence>
<evidence type="ECO:0000313" key="3">
    <source>
        <dbReference type="Proteomes" id="UP001139450"/>
    </source>
</evidence>
<gene>
    <name evidence="2" type="ORF">MUY27_12960</name>
</gene>